<accession>A0AAD7GMX2</accession>
<protein>
    <submittedName>
        <fullName evidence="1">Uncharacterized protein</fullName>
    </submittedName>
</protein>
<dbReference type="EMBL" id="JARKIB010000664">
    <property type="protein sequence ID" value="KAJ7695236.1"/>
    <property type="molecule type" value="Genomic_DNA"/>
</dbReference>
<comment type="caution">
    <text evidence="1">The sequence shown here is derived from an EMBL/GenBank/DDBJ whole genome shotgun (WGS) entry which is preliminary data.</text>
</comment>
<keyword evidence="2" id="KW-1185">Reference proteome</keyword>
<reference evidence="1" key="1">
    <citation type="submission" date="2023-03" db="EMBL/GenBank/DDBJ databases">
        <title>Massive genome expansion in bonnet fungi (Mycena s.s.) driven by repeated elements and novel gene families across ecological guilds.</title>
        <authorList>
            <consortium name="Lawrence Berkeley National Laboratory"/>
            <person name="Harder C.B."/>
            <person name="Miyauchi S."/>
            <person name="Viragh M."/>
            <person name="Kuo A."/>
            <person name="Thoen E."/>
            <person name="Andreopoulos B."/>
            <person name="Lu D."/>
            <person name="Skrede I."/>
            <person name="Drula E."/>
            <person name="Henrissat B."/>
            <person name="Morin E."/>
            <person name="Kohler A."/>
            <person name="Barry K."/>
            <person name="LaButti K."/>
            <person name="Morin E."/>
            <person name="Salamov A."/>
            <person name="Lipzen A."/>
            <person name="Mereny Z."/>
            <person name="Hegedus B."/>
            <person name="Baldrian P."/>
            <person name="Stursova M."/>
            <person name="Weitz H."/>
            <person name="Taylor A."/>
            <person name="Grigoriev I.V."/>
            <person name="Nagy L.G."/>
            <person name="Martin F."/>
            <person name="Kauserud H."/>
        </authorList>
    </citation>
    <scope>NUCLEOTIDE SEQUENCE</scope>
    <source>
        <strain evidence="1">CBHHK182m</strain>
    </source>
</reference>
<dbReference type="Proteomes" id="UP001215598">
    <property type="component" value="Unassembled WGS sequence"/>
</dbReference>
<gene>
    <name evidence="1" type="ORF">B0H16DRAFT_1485405</name>
</gene>
<name>A0AAD7GMX2_9AGAR</name>
<proteinExistence type="predicted"/>
<sequence>MALAFKDYLLVFLSPDPLILVNWRNRRGPPRRVPGIYHQNWDFRFSAEDTFRFRAETDLCFRNVLSTTFSLITILPVLIDEQMFLHLDHYEPLSILQQQQILLPQPTPSQN</sequence>
<organism evidence="1 2">
    <name type="scientific">Mycena metata</name>
    <dbReference type="NCBI Taxonomy" id="1033252"/>
    <lineage>
        <taxon>Eukaryota</taxon>
        <taxon>Fungi</taxon>
        <taxon>Dikarya</taxon>
        <taxon>Basidiomycota</taxon>
        <taxon>Agaricomycotina</taxon>
        <taxon>Agaricomycetes</taxon>
        <taxon>Agaricomycetidae</taxon>
        <taxon>Agaricales</taxon>
        <taxon>Marasmiineae</taxon>
        <taxon>Mycenaceae</taxon>
        <taxon>Mycena</taxon>
    </lineage>
</organism>
<dbReference type="AlphaFoldDB" id="A0AAD7GMX2"/>
<evidence type="ECO:0000313" key="2">
    <source>
        <dbReference type="Proteomes" id="UP001215598"/>
    </source>
</evidence>
<evidence type="ECO:0000313" key="1">
    <source>
        <dbReference type="EMBL" id="KAJ7695236.1"/>
    </source>
</evidence>